<comment type="subcellular location">
    <subcellularLocation>
        <location evidence="5">Cytoplasm</location>
    </subcellularLocation>
    <text evidence="5">Associated with two foci at the outer edges of the nucleoid region in young cells, and at four foci within both cell halves in older cells.</text>
</comment>
<dbReference type="Pfam" id="PF04079">
    <property type="entry name" value="SMC_ScpB"/>
    <property type="match status" value="1"/>
</dbReference>
<dbReference type="Gene3D" id="1.10.10.10">
    <property type="entry name" value="Winged helix-like DNA-binding domain superfamily/Winged helix DNA-binding domain"/>
    <property type="match status" value="2"/>
</dbReference>
<dbReference type="HAMAP" id="MF_01804">
    <property type="entry name" value="ScpB"/>
    <property type="match status" value="1"/>
</dbReference>
<dbReference type="PANTHER" id="PTHR34298:SF2">
    <property type="entry name" value="SEGREGATION AND CONDENSATION PROTEIN B"/>
    <property type="match status" value="1"/>
</dbReference>
<dbReference type="InterPro" id="IPR005234">
    <property type="entry name" value="ScpB_csome_segregation"/>
</dbReference>
<gene>
    <name evidence="5" type="primary">scpB</name>
    <name evidence="6" type="ORF">SAMN02745248_00567</name>
</gene>
<comment type="subunit">
    <text evidence="5">Homodimer. Homodimerization may be required to stabilize the binding of ScpA to the Smc head domains. Component of a cohesin-like complex composed of ScpA, ScpB and the Smc homodimer, in which ScpA and ScpB bind to the head domain of Smc. The presence of the three proteins is required for the association of the complex with DNA.</text>
</comment>
<keyword evidence="2 5" id="KW-0132">Cell division</keyword>
<sequence>MENFNENNSRYYSIIESLLFVSGNPLKLSDIASTLECSTDFVHSVMVEMDELYKREDRGIQLYRLNDTYQLVTKKENSTYIQRLLKINTRQSLSQASLEVLAIIAYKQPITRVEIEEIRGVKCDRVITNLTEKGLIKEIGRKDIIGRPILYSTTEEFLRYFQLQDLKQLPNIEQMTFDLQ</sequence>
<dbReference type="STRING" id="1121331.SAMN02745248_00567"/>
<dbReference type="SUPFAM" id="SSF46785">
    <property type="entry name" value="Winged helix' DNA-binding domain"/>
    <property type="match status" value="2"/>
</dbReference>
<reference evidence="6 7" key="1">
    <citation type="submission" date="2016-11" db="EMBL/GenBank/DDBJ databases">
        <authorList>
            <person name="Jaros S."/>
            <person name="Januszkiewicz K."/>
            <person name="Wedrychowicz H."/>
        </authorList>
    </citation>
    <scope>NUCLEOTIDE SEQUENCE [LARGE SCALE GENOMIC DNA]</scope>
    <source>
        <strain evidence="6 7">DSM 3090</strain>
    </source>
</reference>
<dbReference type="InterPro" id="IPR036390">
    <property type="entry name" value="WH_DNA-bd_sf"/>
</dbReference>
<evidence type="ECO:0000313" key="7">
    <source>
        <dbReference type="Proteomes" id="UP000183952"/>
    </source>
</evidence>
<evidence type="ECO:0000256" key="4">
    <source>
        <dbReference type="ARBA" id="ARBA00023306"/>
    </source>
</evidence>
<dbReference type="GO" id="GO:0051304">
    <property type="term" value="P:chromosome separation"/>
    <property type="evidence" value="ECO:0007669"/>
    <property type="project" value="InterPro"/>
</dbReference>
<evidence type="ECO:0000256" key="2">
    <source>
        <dbReference type="ARBA" id="ARBA00022618"/>
    </source>
</evidence>
<name>A0A1M6KZV9_9CLOT</name>
<dbReference type="GO" id="GO:0051301">
    <property type="term" value="P:cell division"/>
    <property type="evidence" value="ECO:0007669"/>
    <property type="project" value="UniProtKB-KW"/>
</dbReference>
<dbReference type="InterPro" id="IPR036388">
    <property type="entry name" value="WH-like_DNA-bd_sf"/>
</dbReference>
<evidence type="ECO:0000256" key="1">
    <source>
        <dbReference type="ARBA" id="ARBA00022490"/>
    </source>
</evidence>
<protein>
    <recommendedName>
        <fullName evidence="5">Segregation and condensation protein B</fullName>
    </recommendedName>
</protein>
<dbReference type="GO" id="GO:0005737">
    <property type="term" value="C:cytoplasm"/>
    <property type="evidence" value="ECO:0007669"/>
    <property type="project" value="UniProtKB-SubCell"/>
</dbReference>
<keyword evidence="4 5" id="KW-0131">Cell cycle</keyword>
<dbReference type="AlphaFoldDB" id="A0A1M6KZV9"/>
<comment type="function">
    <text evidence="5">Participates in chromosomal partition during cell division. May act via the formation of a condensin-like complex containing Smc and ScpA that pull DNA away from mid-cell into both cell halves.</text>
</comment>
<accession>A0A1M6KZV9</accession>
<evidence type="ECO:0000256" key="5">
    <source>
        <dbReference type="HAMAP-Rule" id="MF_01804"/>
    </source>
</evidence>
<dbReference type="PIRSF" id="PIRSF019345">
    <property type="entry name" value="ScpB"/>
    <property type="match status" value="1"/>
</dbReference>
<dbReference type="PANTHER" id="PTHR34298">
    <property type="entry name" value="SEGREGATION AND CONDENSATION PROTEIN B"/>
    <property type="match status" value="1"/>
</dbReference>
<organism evidence="6 7">
    <name type="scientific">Hathewaya proteolytica DSM 3090</name>
    <dbReference type="NCBI Taxonomy" id="1121331"/>
    <lineage>
        <taxon>Bacteria</taxon>
        <taxon>Bacillati</taxon>
        <taxon>Bacillota</taxon>
        <taxon>Clostridia</taxon>
        <taxon>Eubacteriales</taxon>
        <taxon>Clostridiaceae</taxon>
        <taxon>Hathewaya</taxon>
    </lineage>
</organism>
<comment type="similarity">
    <text evidence="5">Belongs to the ScpB family.</text>
</comment>
<dbReference type="Proteomes" id="UP000183952">
    <property type="component" value="Unassembled WGS sequence"/>
</dbReference>
<dbReference type="RefSeq" id="WP_242942316.1">
    <property type="nucleotide sequence ID" value="NZ_FRAD01000005.1"/>
</dbReference>
<dbReference type="EMBL" id="FRAD01000005">
    <property type="protein sequence ID" value="SHJ64396.1"/>
    <property type="molecule type" value="Genomic_DNA"/>
</dbReference>
<proteinExistence type="inferred from homology"/>
<keyword evidence="1 5" id="KW-0963">Cytoplasm</keyword>
<evidence type="ECO:0000256" key="3">
    <source>
        <dbReference type="ARBA" id="ARBA00022829"/>
    </source>
</evidence>
<dbReference type="NCBIfam" id="TIGR00281">
    <property type="entry name" value="SMC-Scp complex subunit ScpB"/>
    <property type="match status" value="1"/>
</dbReference>
<dbReference type="GO" id="GO:0006260">
    <property type="term" value="P:DNA replication"/>
    <property type="evidence" value="ECO:0007669"/>
    <property type="project" value="UniProtKB-UniRule"/>
</dbReference>
<evidence type="ECO:0000313" key="6">
    <source>
        <dbReference type="EMBL" id="SHJ64396.1"/>
    </source>
</evidence>
<keyword evidence="7" id="KW-1185">Reference proteome</keyword>
<keyword evidence="3 5" id="KW-0159">Chromosome partition</keyword>